<dbReference type="KEGG" id="vne:CFK40_17980"/>
<evidence type="ECO:0000313" key="3">
    <source>
        <dbReference type="EMBL" id="ASN06771.1"/>
    </source>
</evidence>
<evidence type="ECO:0008006" key="5">
    <source>
        <dbReference type="Google" id="ProtNLM"/>
    </source>
</evidence>
<keyword evidence="1" id="KW-0175">Coiled coil</keyword>
<dbReference type="PROSITE" id="PS51257">
    <property type="entry name" value="PROKAR_LIPOPROTEIN"/>
    <property type="match status" value="1"/>
</dbReference>
<dbReference type="AlphaFoldDB" id="A0A221MGK7"/>
<evidence type="ECO:0000256" key="2">
    <source>
        <dbReference type="SAM" id="SignalP"/>
    </source>
</evidence>
<name>A0A221MGK7_9BACI</name>
<keyword evidence="2" id="KW-0732">Signal</keyword>
<sequence>MKKFISLLLVTTLLSLSGCSFLEEANNSLNYVNESTEYINELSTFAEDTSSLVSEAANNSEAKAELESQLTSLKENIQEYNGIEVPALAEDIHQELKAKNQQLEEAVNQVLQNGEVAIDQLQQSELYQTIADITGLLDQIEQLGL</sequence>
<dbReference type="EMBL" id="CP022437">
    <property type="protein sequence ID" value="ASN06771.1"/>
    <property type="molecule type" value="Genomic_DNA"/>
</dbReference>
<protein>
    <recommendedName>
        <fullName evidence="5">Lipoprotein</fullName>
    </recommendedName>
</protein>
<dbReference type="InterPro" id="IPR045956">
    <property type="entry name" value="DUF6376"/>
</dbReference>
<proteinExistence type="predicted"/>
<gene>
    <name evidence="3" type="ORF">CFK40_17980</name>
</gene>
<feature type="chain" id="PRO_5039407801" description="Lipoprotein" evidence="2">
    <location>
        <begin position="23"/>
        <end position="145"/>
    </location>
</feature>
<reference evidence="3 4" key="1">
    <citation type="journal article" date="2003" name="Int. J. Syst. Evol. Microbiol.">
        <title>Virgibacillus carmonensis sp. nov., Virgibacillus necropolis sp. nov. and Virgibacillus picturae sp. nov., three novel species isolated from deteriorated mural paintings, transfer of the species of the genus salibacillus to Virgibacillus, as Virgibacillus marismortui comb. nov. and Virgibacillus salexigens comb. nov., and emended description of the genus Virgibacillus.</title>
        <authorList>
            <person name="Heyrman J."/>
            <person name="Logan N.A."/>
            <person name="Busse H.J."/>
            <person name="Balcaen A."/>
            <person name="Lebbe L."/>
            <person name="Rodriguez-Diaz M."/>
            <person name="Swings J."/>
            <person name="De Vos P."/>
        </authorList>
    </citation>
    <scope>NUCLEOTIDE SEQUENCE [LARGE SCALE GENOMIC DNA]</scope>
    <source>
        <strain evidence="3 4">LMG 19488</strain>
    </source>
</reference>
<accession>A0A221MGK7</accession>
<dbReference type="Pfam" id="PF19903">
    <property type="entry name" value="DUF6376"/>
    <property type="match status" value="1"/>
</dbReference>
<evidence type="ECO:0000256" key="1">
    <source>
        <dbReference type="SAM" id="Coils"/>
    </source>
</evidence>
<feature type="signal peptide" evidence="2">
    <location>
        <begin position="1"/>
        <end position="22"/>
    </location>
</feature>
<dbReference type="OrthoDB" id="2607309at2"/>
<dbReference type="RefSeq" id="WP_089533767.1">
    <property type="nucleotide sequence ID" value="NZ_CP022437.1"/>
</dbReference>
<keyword evidence="4" id="KW-1185">Reference proteome</keyword>
<dbReference type="Proteomes" id="UP000204391">
    <property type="component" value="Chromosome"/>
</dbReference>
<evidence type="ECO:0000313" key="4">
    <source>
        <dbReference type="Proteomes" id="UP000204391"/>
    </source>
</evidence>
<feature type="coiled-coil region" evidence="1">
    <location>
        <begin position="56"/>
        <end position="113"/>
    </location>
</feature>
<organism evidence="3 4">
    <name type="scientific">Virgibacillus necropolis</name>
    <dbReference type="NCBI Taxonomy" id="163877"/>
    <lineage>
        <taxon>Bacteria</taxon>
        <taxon>Bacillati</taxon>
        <taxon>Bacillota</taxon>
        <taxon>Bacilli</taxon>
        <taxon>Bacillales</taxon>
        <taxon>Bacillaceae</taxon>
        <taxon>Virgibacillus</taxon>
    </lineage>
</organism>